<dbReference type="Gene3D" id="1.10.10.10">
    <property type="entry name" value="Winged helix-like DNA-binding domain superfamily/Winged helix DNA-binding domain"/>
    <property type="match status" value="1"/>
</dbReference>
<keyword evidence="2" id="KW-1185">Reference proteome</keyword>
<evidence type="ECO:0008006" key="3">
    <source>
        <dbReference type="Google" id="ProtNLM"/>
    </source>
</evidence>
<dbReference type="RefSeq" id="WP_129004735.1">
    <property type="nucleotide sequence ID" value="NZ_SDHZ01000002.1"/>
</dbReference>
<reference evidence="1 2" key="1">
    <citation type="submission" date="2019-01" db="EMBL/GenBank/DDBJ databases">
        <title>Filimonas sp. strain TTM-71.</title>
        <authorList>
            <person name="Chen W.-M."/>
        </authorList>
    </citation>
    <scope>NUCLEOTIDE SEQUENCE [LARGE SCALE GENOMIC DNA]</scope>
    <source>
        <strain evidence="1 2">TTM-71</strain>
    </source>
</reference>
<accession>A0A4Q1D6Y9</accession>
<gene>
    <name evidence="1" type="ORF">ESB13_16515</name>
</gene>
<comment type="caution">
    <text evidence="1">The sequence shown here is derived from an EMBL/GenBank/DDBJ whole genome shotgun (WGS) entry which is preliminary data.</text>
</comment>
<sequence length="184" mass="20443">MAIVKANIVTEGLSGGLGRIVAKHYADKTVITQKPRPSRFPRSTSQKQNSRRFADAVVYAAKALQDPAAAAKIKKKGYNNTRLQFIREYMQAGKPQTLSNRSPRYYSQTQLEALGCNGRQLNAIAYMRSKKQMSNAIYQQLNNISKSTATRDLQQLINCNIIRSTGHKGAGARYALCSPPKNNH</sequence>
<dbReference type="EMBL" id="SDHZ01000002">
    <property type="protein sequence ID" value="RXK83683.1"/>
    <property type="molecule type" value="Genomic_DNA"/>
</dbReference>
<dbReference type="SUPFAM" id="SSF46785">
    <property type="entry name" value="Winged helix' DNA-binding domain"/>
    <property type="match status" value="1"/>
</dbReference>
<organism evidence="1 2">
    <name type="scientific">Filimonas effusa</name>
    <dbReference type="NCBI Taxonomy" id="2508721"/>
    <lineage>
        <taxon>Bacteria</taxon>
        <taxon>Pseudomonadati</taxon>
        <taxon>Bacteroidota</taxon>
        <taxon>Chitinophagia</taxon>
        <taxon>Chitinophagales</taxon>
        <taxon>Chitinophagaceae</taxon>
        <taxon>Filimonas</taxon>
    </lineage>
</organism>
<protein>
    <recommendedName>
        <fullName evidence="3">DeoR family transcriptional regulator</fullName>
    </recommendedName>
</protein>
<proteinExistence type="predicted"/>
<name>A0A4Q1D6Y9_9BACT</name>
<evidence type="ECO:0000313" key="1">
    <source>
        <dbReference type="EMBL" id="RXK83683.1"/>
    </source>
</evidence>
<dbReference type="InterPro" id="IPR036390">
    <property type="entry name" value="WH_DNA-bd_sf"/>
</dbReference>
<dbReference type="Proteomes" id="UP000290545">
    <property type="component" value="Unassembled WGS sequence"/>
</dbReference>
<dbReference type="OrthoDB" id="676604at2"/>
<dbReference type="InterPro" id="IPR036388">
    <property type="entry name" value="WH-like_DNA-bd_sf"/>
</dbReference>
<dbReference type="AlphaFoldDB" id="A0A4Q1D6Y9"/>
<evidence type="ECO:0000313" key="2">
    <source>
        <dbReference type="Proteomes" id="UP000290545"/>
    </source>
</evidence>